<protein>
    <submittedName>
        <fullName evidence="2">Uncharacterized protein</fullName>
    </submittedName>
</protein>
<name>M9R9G8_9RHOB</name>
<organism evidence="2 3">
    <name type="scientific">Octadecabacter antarcticus 307</name>
    <dbReference type="NCBI Taxonomy" id="391626"/>
    <lineage>
        <taxon>Bacteria</taxon>
        <taxon>Pseudomonadati</taxon>
        <taxon>Pseudomonadota</taxon>
        <taxon>Alphaproteobacteria</taxon>
        <taxon>Rhodobacterales</taxon>
        <taxon>Roseobacteraceae</taxon>
        <taxon>Octadecabacter</taxon>
    </lineage>
</organism>
<sequence>MSGYHRRSRVETSPLGHCCAIHYLAADALYETTWSELGSARLRPAGCGNPNPRSDTQWLHRTWHPQNRCRSVAPSGVRGSQTSCCFVQQSRWSSKFTTRHFYASVGRDPAQCRSESPITNSSSLLEKRKRSPSQL</sequence>
<dbReference type="AlphaFoldDB" id="M9R9G8"/>
<proteinExistence type="predicted"/>
<feature type="region of interest" description="Disordered" evidence="1">
    <location>
        <begin position="109"/>
        <end position="135"/>
    </location>
</feature>
<feature type="compositionally biased region" description="Polar residues" evidence="1">
    <location>
        <begin position="113"/>
        <end position="124"/>
    </location>
</feature>
<evidence type="ECO:0000313" key="3">
    <source>
        <dbReference type="Proteomes" id="UP000005307"/>
    </source>
</evidence>
<keyword evidence="3" id="KW-1185">Reference proteome</keyword>
<evidence type="ECO:0000313" key="2">
    <source>
        <dbReference type="EMBL" id="AGI69314.1"/>
    </source>
</evidence>
<dbReference type="Proteomes" id="UP000005307">
    <property type="component" value="Chromosome"/>
</dbReference>
<accession>M9R9G8</accession>
<reference evidence="2 3" key="1">
    <citation type="journal article" date="2013" name="PLoS ONE">
        <title>Poles Apart: Arctic and Antarctic Octadecabacter strains Share High Genome Plasticity and a New Type of Xanthorhodopsin.</title>
        <authorList>
            <person name="Vollmers J."/>
            <person name="Voget S."/>
            <person name="Dietrich S."/>
            <person name="Gollnow K."/>
            <person name="Smits M."/>
            <person name="Meyer K."/>
            <person name="Brinkhoff T."/>
            <person name="Simon M."/>
            <person name="Daniel R."/>
        </authorList>
    </citation>
    <scope>NUCLEOTIDE SEQUENCE [LARGE SCALE GENOMIC DNA]</scope>
    <source>
        <strain evidence="2 3">307</strain>
    </source>
</reference>
<dbReference type="STRING" id="391626.OAN307_c38710"/>
<gene>
    <name evidence="2" type="ORF">OAN307_c38710</name>
</gene>
<dbReference type="HOGENOM" id="CLU_1883634_0_0_5"/>
<evidence type="ECO:0000256" key="1">
    <source>
        <dbReference type="SAM" id="MobiDB-lite"/>
    </source>
</evidence>
<dbReference type="EMBL" id="CP003740">
    <property type="protein sequence ID" value="AGI69314.1"/>
    <property type="molecule type" value="Genomic_DNA"/>
</dbReference>
<dbReference type="KEGG" id="oat:OAN307_c38710"/>